<dbReference type="PANTHER" id="PTHR37804">
    <property type="entry name" value="CDAA REGULATORY PROTEIN CDAR"/>
    <property type="match status" value="1"/>
</dbReference>
<gene>
    <name evidence="2" type="ORF">ENS59_10605</name>
</gene>
<dbReference type="Pfam" id="PF07949">
    <property type="entry name" value="YbbR"/>
    <property type="match status" value="1"/>
</dbReference>
<organism evidence="2">
    <name type="scientific">Gracilinema caldarium</name>
    <dbReference type="NCBI Taxonomy" id="215591"/>
    <lineage>
        <taxon>Bacteria</taxon>
        <taxon>Pseudomonadati</taxon>
        <taxon>Spirochaetota</taxon>
        <taxon>Spirochaetia</taxon>
        <taxon>Spirochaetales</taxon>
        <taxon>Breznakiellaceae</taxon>
        <taxon>Gracilinema</taxon>
    </lineage>
</organism>
<feature type="transmembrane region" description="Helical" evidence="1">
    <location>
        <begin position="21"/>
        <end position="39"/>
    </location>
</feature>
<protein>
    <submittedName>
        <fullName evidence="2">YbbR-like domain-containing protein</fullName>
    </submittedName>
</protein>
<keyword evidence="1" id="KW-1133">Transmembrane helix</keyword>
<sequence>MASWKYDKLLDRLISNWPAKVLSLVIAILLSMFHKISILEERYFSVPLKIETSGDLLPSGPYPKVVRLTLKGEANALYPIQESDIEAYADLTKYTSPGIYRVPIQVQKKGSAVGITNLEIQVDPLELMIPLDHSLTKQVPVTPSFRGYLESGYELSNYSLEPNQVTIYGPVNIVSNINDVTTDYIELTGRKENFSVVTKIVNKESLIKIEGPLTVTFSATIQQSIVIRTFEKLPIIVSGLKSGLLARPQINFGTVKLQGSQLDLDAYTPDSSLLSLDCSEIDKEGTYLLPLIVTAPKNFIVLRYEPLEIPVEIVKQTGGDS</sequence>
<accession>A0A7C3I7R9</accession>
<dbReference type="InterPro" id="IPR053154">
    <property type="entry name" value="c-di-AMP_regulator"/>
</dbReference>
<dbReference type="Gene3D" id="2.170.120.40">
    <property type="entry name" value="YbbR-like domain"/>
    <property type="match status" value="1"/>
</dbReference>
<evidence type="ECO:0000313" key="2">
    <source>
        <dbReference type="EMBL" id="HFH29942.1"/>
    </source>
</evidence>
<reference evidence="2" key="1">
    <citation type="journal article" date="2020" name="mSystems">
        <title>Genome- and Community-Level Interaction Insights into Carbon Utilization and Element Cycling Functions of Hydrothermarchaeota in Hydrothermal Sediment.</title>
        <authorList>
            <person name="Zhou Z."/>
            <person name="Liu Y."/>
            <person name="Xu W."/>
            <person name="Pan J."/>
            <person name="Luo Z.H."/>
            <person name="Li M."/>
        </authorList>
    </citation>
    <scope>NUCLEOTIDE SEQUENCE [LARGE SCALE GENOMIC DNA]</scope>
    <source>
        <strain evidence="2">SpSt-503</strain>
    </source>
</reference>
<dbReference type="InterPro" id="IPR012505">
    <property type="entry name" value="YbbR"/>
</dbReference>
<evidence type="ECO:0000256" key="1">
    <source>
        <dbReference type="SAM" id="Phobius"/>
    </source>
</evidence>
<dbReference type="PANTHER" id="PTHR37804:SF1">
    <property type="entry name" value="CDAA REGULATORY PROTEIN CDAR"/>
    <property type="match status" value="1"/>
</dbReference>
<dbReference type="Gene3D" id="2.170.120.30">
    <property type="match status" value="2"/>
</dbReference>
<name>A0A7C3I7R9_9SPIR</name>
<proteinExistence type="predicted"/>
<keyword evidence="1" id="KW-0812">Transmembrane</keyword>
<dbReference type="AlphaFoldDB" id="A0A7C3I7R9"/>
<dbReference type="EMBL" id="DSVL01000325">
    <property type="protein sequence ID" value="HFH29942.1"/>
    <property type="molecule type" value="Genomic_DNA"/>
</dbReference>
<comment type="caution">
    <text evidence="2">The sequence shown here is derived from an EMBL/GenBank/DDBJ whole genome shotgun (WGS) entry which is preliminary data.</text>
</comment>
<keyword evidence="1" id="KW-0472">Membrane</keyword>